<gene>
    <name evidence="1" type="ORF">JGUZn3_01250</name>
</gene>
<reference evidence="1 2" key="1">
    <citation type="submission" date="2020-08" db="EMBL/GenBank/DDBJ databases">
        <title>Complete genome sequence of Entomobacter blattae G55GP.</title>
        <authorList>
            <person name="Poehlein A."/>
            <person name="Guzman J."/>
            <person name="Daniel R."/>
            <person name="Vilcinskas A."/>
        </authorList>
    </citation>
    <scope>NUCLEOTIDE SEQUENCE [LARGE SCALE GENOMIC DNA]</scope>
    <source>
        <strain evidence="1 2">G55GP</strain>
    </source>
</reference>
<dbReference type="InterPro" id="IPR058702">
    <property type="entry name" value="MafI2-like"/>
</dbReference>
<dbReference type="Pfam" id="PF26541">
    <property type="entry name" value="MafI2"/>
    <property type="match status" value="1"/>
</dbReference>
<evidence type="ECO:0000313" key="1">
    <source>
        <dbReference type="EMBL" id="QNT77391.1"/>
    </source>
</evidence>
<evidence type="ECO:0000313" key="2">
    <source>
        <dbReference type="Proteomes" id="UP000516349"/>
    </source>
</evidence>
<dbReference type="EMBL" id="CP060244">
    <property type="protein sequence ID" value="QNT77391.1"/>
    <property type="molecule type" value="Genomic_DNA"/>
</dbReference>
<organism evidence="1 2">
    <name type="scientific">Entomobacter blattae</name>
    <dbReference type="NCBI Taxonomy" id="2762277"/>
    <lineage>
        <taxon>Bacteria</taxon>
        <taxon>Pseudomonadati</taxon>
        <taxon>Pseudomonadota</taxon>
        <taxon>Alphaproteobacteria</taxon>
        <taxon>Acetobacterales</taxon>
        <taxon>Acetobacteraceae</taxon>
        <taxon>Entomobacter</taxon>
    </lineage>
</organism>
<name>A0A7H1NNN1_9PROT</name>
<accession>A0A7H1NNN1</accession>
<sequence>MDKMKEFIPELPEEVLRACVDGLLGEIYPNIRAISAGLTRDNVFILHYYLDREPTDYDRDSIDAVVNEILIYLPTEGVIEKVSTHVFYENGSYENMSRMSGFLYARRQYK</sequence>
<keyword evidence="2" id="KW-1185">Reference proteome</keyword>
<dbReference type="KEGG" id="ebla:JGUZn3_01250"/>
<protein>
    <submittedName>
        <fullName evidence="1">Uncharacterized protein</fullName>
    </submittedName>
</protein>
<proteinExistence type="predicted"/>
<dbReference type="RefSeq" id="WP_203413877.1">
    <property type="nucleotide sequence ID" value="NZ_CP060244.1"/>
</dbReference>
<dbReference type="Proteomes" id="UP000516349">
    <property type="component" value="Chromosome"/>
</dbReference>
<dbReference type="AlphaFoldDB" id="A0A7H1NNN1"/>